<evidence type="ECO:0000259" key="1">
    <source>
        <dbReference type="Pfam" id="PF18545"/>
    </source>
</evidence>
<dbReference type="AlphaFoldDB" id="A0A1I6RX60"/>
<sequence length="123" mass="13490">MPGSPPSDRLREVGEATGQVVYYDENEGTYHTWCDNDESEPVSTALLVTVSSVFGVEPEDLDALGECIDPDALNAIFVHWRGDEPRIGDGSVSFSFSRCDVTVHADGEIIIDPHPRARDVLEQ</sequence>
<dbReference type="OrthoDB" id="193772at2157"/>
<dbReference type="Pfam" id="PF18545">
    <property type="entry name" value="HalOD1"/>
    <property type="match status" value="1"/>
</dbReference>
<dbReference type="EMBL" id="FOZS01000002">
    <property type="protein sequence ID" value="SFS69058.1"/>
    <property type="molecule type" value="Genomic_DNA"/>
</dbReference>
<dbReference type="Proteomes" id="UP000199199">
    <property type="component" value="Unassembled WGS sequence"/>
</dbReference>
<gene>
    <name evidence="2" type="ORF">SAMN04488556_2269</name>
</gene>
<proteinExistence type="predicted"/>
<keyword evidence="3" id="KW-1185">Reference proteome</keyword>
<protein>
    <recommendedName>
        <fullName evidence="1">Halobacterial output domain-containing protein</fullName>
    </recommendedName>
</protein>
<evidence type="ECO:0000313" key="2">
    <source>
        <dbReference type="EMBL" id="SFS69058.1"/>
    </source>
</evidence>
<dbReference type="RefSeq" id="WP_092904638.1">
    <property type="nucleotide sequence ID" value="NZ_FOZS01000002.1"/>
</dbReference>
<accession>A0A1I6RX60</accession>
<reference evidence="3" key="1">
    <citation type="submission" date="2016-10" db="EMBL/GenBank/DDBJ databases">
        <authorList>
            <person name="Varghese N."/>
            <person name="Submissions S."/>
        </authorList>
    </citation>
    <scope>NUCLEOTIDE SEQUENCE [LARGE SCALE GENOMIC DNA]</scope>
    <source>
        <strain evidence="3">DSM 22427</strain>
    </source>
</reference>
<name>A0A1I6RX60_9EURY</name>
<evidence type="ECO:0000313" key="3">
    <source>
        <dbReference type="Proteomes" id="UP000199199"/>
    </source>
</evidence>
<feature type="domain" description="Halobacterial output" evidence="1">
    <location>
        <begin position="38"/>
        <end position="113"/>
    </location>
</feature>
<dbReference type="InterPro" id="IPR040624">
    <property type="entry name" value="HalOD1"/>
</dbReference>
<organism evidence="2 3">
    <name type="scientific">Halostagnicola kamekurae</name>
    <dbReference type="NCBI Taxonomy" id="619731"/>
    <lineage>
        <taxon>Archaea</taxon>
        <taxon>Methanobacteriati</taxon>
        <taxon>Methanobacteriota</taxon>
        <taxon>Stenosarchaea group</taxon>
        <taxon>Halobacteria</taxon>
        <taxon>Halobacteriales</taxon>
        <taxon>Natrialbaceae</taxon>
        <taxon>Halostagnicola</taxon>
    </lineage>
</organism>